<proteinExistence type="inferred from homology"/>
<feature type="binding site" evidence="6">
    <location>
        <position position="127"/>
    </location>
    <ligand>
        <name>Mg(2+)</name>
        <dbReference type="ChEBI" id="CHEBI:18420"/>
    </ligand>
</feature>
<reference evidence="10 11" key="1">
    <citation type="submission" date="2015-09" db="EMBL/GenBank/DDBJ databases">
        <title>Genome sequence of Oxobacter pfennigii DSM 3222.</title>
        <authorList>
            <person name="Poehlein A."/>
            <person name="Bengelsdorf F.R."/>
            <person name="Schiel-Bengelsdorf B."/>
            <person name="Duerre P."/>
            <person name="Daniel R."/>
        </authorList>
    </citation>
    <scope>NUCLEOTIDE SEQUENCE [LARGE SCALE GENOMIC DNA]</scope>
    <source>
        <strain evidence="10 11">DSM 3222</strain>
    </source>
</reference>
<feature type="transmembrane region" description="Helical" evidence="8">
    <location>
        <begin position="178"/>
        <end position="201"/>
    </location>
</feature>
<comment type="cofactor">
    <cofactor evidence="6">
        <name>Zn(2+)</name>
        <dbReference type="ChEBI" id="CHEBI:29105"/>
    </cofactor>
    <text evidence="6">Binds 2 Zn(2+) ions.</text>
</comment>
<feature type="binding site" evidence="6">
    <location>
        <position position="132"/>
    </location>
    <ligand>
        <name>Zn(2+)</name>
        <dbReference type="ChEBI" id="CHEBI:29105"/>
        <label>2</label>
    </ligand>
</feature>
<dbReference type="Proteomes" id="UP000050326">
    <property type="component" value="Unassembled WGS sequence"/>
</dbReference>
<dbReference type="SUPFAM" id="SSF53649">
    <property type="entry name" value="Alkaline phosphatase-like"/>
    <property type="match status" value="1"/>
</dbReference>
<dbReference type="PANTHER" id="PTHR11596">
    <property type="entry name" value="ALKALINE PHOSPHATASE"/>
    <property type="match status" value="1"/>
</dbReference>
<evidence type="ECO:0000256" key="6">
    <source>
        <dbReference type="PIRSR" id="PIRSR601952-2"/>
    </source>
</evidence>
<dbReference type="Gene3D" id="3.40.720.10">
    <property type="entry name" value="Alkaline Phosphatase, subunit A"/>
    <property type="match status" value="1"/>
</dbReference>
<keyword evidence="3 8" id="KW-0812">Transmembrane</keyword>
<dbReference type="InterPro" id="IPR001952">
    <property type="entry name" value="Alkaline_phosphatase"/>
</dbReference>
<evidence type="ECO:0000313" key="10">
    <source>
        <dbReference type="EMBL" id="KPU45990.1"/>
    </source>
</evidence>
<gene>
    <name evidence="10" type="primary">phoA_1</name>
    <name evidence="10" type="ORF">OXPF_04700</name>
</gene>
<dbReference type="RefSeq" id="WP_083479655.1">
    <property type="nucleotide sequence ID" value="NZ_LKET01000016.1"/>
</dbReference>
<dbReference type="InterPro" id="IPR017850">
    <property type="entry name" value="Alkaline_phosphatase_core_sf"/>
</dbReference>
<evidence type="ECO:0000313" key="11">
    <source>
        <dbReference type="Proteomes" id="UP000050326"/>
    </source>
</evidence>
<evidence type="ECO:0000259" key="9">
    <source>
        <dbReference type="Pfam" id="PF02687"/>
    </source>
</evidence>
<dbReference type="OrthoDB" id="9794455at2"/>
<dbReference type="Pfam" id="PF02687">
    <property type="entry name" value="FtsX"/>
    <property type="match status" value="1"/>
</dbReference>
<feature type="binding site" evidence="6">
    <location>
        <position position="136"/>
    </location>
    <ligand>
        <name>Zn(2+)</name>
        <dbReference type="ChEBI" id="CHEBI:29105"/>
        <label>2</label>
    </ligand>
</feature>
<evidence type="ECO:0000256" key="3">
    <source>
        <dbReference type="ARBA" id="ARBA00022692"/>
    </source>
</evidence>
<dbReference type="InterPro" id="IPR003838">
    <property type="entry name" value="ABC3_permease_C"/>
</dbReference>
<organism evidence="10 11">
    <name type="scientific">Oxobacter pfennigii</name>
    <dbReference type="NCBI Taxonomy" id="36849"/>
    <lineage>
        <taxon>Bacteria</taxon>
        <taxon>Bacillati</taxon>
        <taxon>Bacillota</taxon>
        <taxon>Clostridia</taxon>
        <taxon>Eubacteriales</taxon>
        <taxon>Clostridiaceae</taxon>
        <taxon>Oxobacter</taxon>
    </lineage>
</organism>
<dbReference type="AlphaFoldDB" id="A0A0P8WBJ5"/>
<dbReference type="EMBL" id="LKET01000016">
    <property type="protein sequence ID" value="KPU45990.1"/>
    <property type="molecule type" value="Genomic_DNA"/>
</dbReference>
<evidence type="ECO:0000256" key="8">
    <source>
        <dbReference type="SAM" id="Phobius"/>
    </source>
</evidence>
<keyword evidence="2" id="KW-1003">Cell membrane</keyword>
<dbReference type="GO" id="GO:0004035">
    <property type="term" value="F:alkaline phosphatase activity"/>
    <property type="evidence" value="ECO:0007669"/>
    <property type="project" value="UniProtKB-EC"/>
</dbReference>
<keyword evidence="10" id="KW-0378">Hydrolase</keyword>
<name>A0A0P8WBJ5_9CLOT</name>
<feature type="transmembrane region" description="Helical" evidence="8">
    <location>
        <begin position="222"/>
        <end position="253"/>
    </location>
</feature>
<dbReference type="PRINTS" id="PR00113">
    <property type="entry name" value="ALKPHPHTASE"/>
</dbReference>
<dbReference type="STRING" id="36849.OXPF_04700"/>
<keyword evidence="6" id="KW-0479">Metal-binding</keyword>
<keyword evidence="6" id="KW-0862">Zinc</keyword>
<keyword evidence="4 8" id="KW-1133">Transmembrane helix</keyword>
<comment type="cofactor">
    <cofactor evidence="6">
        <name>Mg(2+)</name>
        <dbReference type="ChEBI" id="CHEBI:18420"/>
    </cofactor>
    <text evidence="6">Binds 1 Mg(2+) ion.</text>
</comment>
<protein>
    <submittedName>
        <fullName evidence="10">Alkaline phosphatase</fullName>
        <ecNumber evidence="10">3.1.3.1</ecNumber>
    </submittedName>
</protein>
<accession>A0A0P8WBJ5</accession>
<dbReference type="Pfam" id="PF00245">
    <property type="entry name" value="Alk_phosphatase"/>
    <property type="match status" value="1"/>
</dbReference>
<comment type="similarity">
    <text evidence="7">Belongs to the alkaline phosphatase family.</text>
</comment>
<dbReference type="EC" id="3.1.3.1" evidence="10"/>
<comment type="caution">
    <text evidence="10">The sequence shown here is derived from an EMBL/GenBank/DDBJ whole genome shotgun (WGS) entry which is preliminary data.</text>
</comment>
<evidence type="ECO:0000256" key="7">
    <source>
        <dbReference type="RuleBase" id="RU003946"/>
    </source>
</evidence>
<keyword evidence="11" id="KW-1185">Reference proteome</keyword>
<dbReference type="GO" id="GO:0005886">
    <property type="term" value="C:plasma membrane"/>
    <property type="evidence" value="ECO:0007669"/>
    <property type="project" value="UniProtKB-SubCell"/>
</dbReference>
<dbReference type="PATRIC" id="fig|36849.3.peg.499"/>
<dbReference type="PANTHER" id="PTHR11596:SF72">
    <property type="entry name" value="ALKALINE PHOSPHATASE"/>
    <property type="match status" value="1"/>
</dbReference>
<comment type="subcellular location">
    <subcellularLocation>
        <location evidence="1">Cell membrane</location>
        <topology evidence="1">Multi-pass membrane protein</topology>
    </subcellularLocation>
</comment>
<feature type="domain" description="ABC3 transporter permease C-terminal" evidence="9">
    <location>
        <begin position="178"/>
        <end position="249"/>
    </location>
</feature>
<evidence type="ECO:0000256" key="4">
    <source>
        <dbReference type="ARBA" id="ARBA00022989"/>
    </source>
</evidence>
<keyword evidence="5 8" id="KW-0472">Membrane</keyword>
<keyword evidence="6" id="KW-0460">Magnesium</keyword>
<evidence type="ECO:0000256" key="5">
    <source>
        <dbReference type="ARBA" id="ARBA00023136"/>
    </source>
</evidence>
<evidence type="ECO:0000256" key="1">
    <source>
        <dbReference type="ARBA" id="ARBA00004651"/>
    </source>
</evidence>
<sequence length="257" mass="28571">MVEISNQMFNTPQRPDVILGGGAQWFWPKSVPGSKRTDERDLIGDFEKEGYEFVGNAQELKNVDTSKTNQLLGLFHNTTINVYIDKAIEKSPDVLKNYPDQPMLWDMTKKSLDILSKNENSFFLMVEGASIDKQEHVMDCERAVWEINSGKDAQAAFPGAVMANIFDMLGQSEDVLAVVSYIVLAIAIITIVISLSWSILLRSRENAILRAIGAGSSDIFKIVIIESSIIIMISVISGFIFGHLLSLGIAMYMQNNT</sequence>
<evidence type="ECO:0000256" key="2">
    <source>
        <dbReference type="ARBA" id="ARBA00022475"/>
    </source>
</evidence>
<dbReference type="GO" id="GO:0046872">
    <property type="term" value="F:metal ion binding"/>
    <property type="evidence" value="ECO:0007669"/>
    <property type="project" value="UniProtKB-KW"/>
</dbReference>